<dbReference type="AlphaFoldDB" id="A0A545SZ08"/>
<evidence type="ECO:0000256" key="7">
    <source>
        <dbReference type="ARBA" id="ARBA00023136"/>
    </source>
</evidence>
<evidence type="ECO:0000256" key="1">
    <source>
        <dbReference type="ARBA" id="ARBA00004141"/>
    </source>
</evidence>
<feature type="transmembrane region" description="Helical" evidence="8">
    <location>
        <begin position="313"/>
        <end position="340"/>
    </location>
</feature>
<dbReference type="GO" id="GO:0033179">
    <property type="term" value="C:proton-transporting V-type ATPase, V0 domain"/>
    <property type="evidence" value="ECO:0007669"/>
    <property type="project" value="InterPro"/>
</dbReference>
<organism evidence="9 10">
    <name type="scientific">Exilibacterium tricleocarpae</name>
    <dbReference type="NCBI Taxonomy" id="2591008"/>
    <lineage>
        <taxon>Bacteria</taxon>
        <taxon>Pseudomonadati</taxon>
        <taxon>Pseudomonadota</taxon>
        <taxon>Gammaproteobacteria</taxon>
        <taxon>Cellvibrionales</taxon>
        <taxon>Cellvibrionaceae</taxon>
        <taxon>Exilibacterium</taxon>
    </lineage>
</organism>
<evidence type="ECO:0000256" key="6">
    <source>
        <dbReference type="ARBA" id="ARBA00023065"/>
    </source>
</evidence>
<dbReference type="GO" id="GO:0051117">
    <property type="term" value="F:ATPase binding"/>
    <property type="evidence" value="ECO:0007669"/>
    <property type="project" value="TreeGrafter"/>
</dbReference>
<proteinExistence type="inferred from homology"/>
<evidence type="ECO:0000256" key="2">
    <source>
        <dbReference type="ARBA" id="ARBA00009904"/>
    </source>
</evidence>
<dbReference type="GO" id="GO:0007035">
    <property type="term" value="P:vacuolar acidification"/>
    <property type="evidence" value="ECO:0007669"/>
    <property type="project" value="TreeGrafter"/>
</dbReference>
<dbReference type="RefSeq" id="WP_142929107.1">
    <property type="nucleotide sequence ID" value="NZ_ML660103.1"/>
</dbReference>
<reference evidence="9 10" key="1">
    <citation type="submission" date="2019-06" db="EMBL/GenBank/DDBJ databases">
        <title>Whole genome sequence for Cellvibrionaceae sp. R142.</title>
        <authorList>
            <person name="Wang G."/>
        </authorList>
    </citation>
    <scope>NUCLEOTIDE SEQUENCE [LARGE SCALE GENOMIC DNA]</scope>
    <source>
        <strain evidence="9 10">R142</strain>
    </source>
</reference>
<keyword evidence="10" id="KW-1185">Reference proteome</keyword>
<gene>
    <name evidence="9" type="ORF">FKG94_22060</name>
</gene>
<dbReference type="GO" id="GO:0016471">
    <property type="term" value="C:vacuolar proton-transporting V-type ATPase complex"/>
    <property type="evidence" value="ECO:0007669"/>
    <property type="project" value="TreeGrafter"/>
</dbReference>
<keyword evidence="7 8" id="KW-0472">Membrane</keyword>
<feature type="transmembrane region" description="Helical" evidence="8">
    <location>
        <begin position="352"/>
        <end position="373"/>
    </location>
</feature>
<evidence type="ECO:0000256" key="5">
    <source>
        <dbReference type="ARBA" id="ARBA00022989"/>
    </source>
</evidence>
<protein>
    <submittedName>
        <fullName evidence="9">V-type ATP synthase subunit I</fullName>
    </submittedName>
</protein>
<dbReference type="InterPro" id="IPR002490">
    <property type="entry name" value="V-ATPase_116kDa_su"/>
</dbReference>
<dbReference type="GO" id="GO:0046961">
    <property type="term" value="F:proton-transporting ATPase activity, rotational mechanism"/>
    <property type="evidence" value="ECO:0007669"/>
    <property type="project" value="InterPro"/>
</dbReference>
<keyword evidence="5 8" id="KW-1133">Transmembrane helix</keyword>
<name>A0A545SZ08_9GAMM</name>
<keyword evidence="6" id="KW-0406">Ion transport</keyword>
<evidence type="ECO:0000256" key="4">
    <source>
        <dbReference type="ARBA" id="ARBA00022692"/>
    </source>
</evidence>
<feature type="transmembrane region" description="Helical" evidence="8">
    <location>
        <begin position="427"/>
        <end position="446"/>
    </location>
</feature>
<dbReference type="EMBL" id="VHSG01000025">
    <property type="protein sequence ID" value="TQV70203.1"/>
    <property type="molecule type" value="Genomic_DNA"/>
</dbReference>
<keyword evidence="3" id="KW-0813">Transport</keyword>
<dbReference type="PANTHER" id="PTHR11629">
    <property type="entry name" value="VACUOLAR PROTON ATPASES"/>
    <property type="match status" value="1"/>
</dbReference>
<dbReference type="OrthoDB" id="9803814at2"/>
<evidence type="ECO:0000313" key="9">
    <source>
        <dbReference type="EMBL" id="TQV70203.1"/>
    </source>
</evidence>
<feature type="transmembrane region" description="Helical" evidence="8">
    <location>
        <begin position="539"/>
        <end position="563"/>
    </location>
</feature>
<comment type="caution">
    <text evidence="9">The sequence shown here is derived from an EMBL/GenBank/DDBJ whole genome shotgun (WGS) entry which is preliminary data.</text>
</comment>
<evidence type="ECO:0000313" key="10">
    <source>
        <dbReference type="Proteomes" id="UP000319732"/>
    </source>
</evidence>
<feature type="transmembrane region" description="Helical" evidence="8">
    <location>
        <begin position="393"/>
        <end position="415"/>
    </location>
</feature>
<feature type="transmembrane region" description="Helical" evidence="8">
    <location>
        <begin position="452"/>
        <end position="470"/>
    </location>
</feature>
<sequence length="594" mass="66019">MSIAAQMRMTLLGPLDQKAAIVEALQRLGVAHLIAPPGAHPEVTGTAAGVRRLRQARDYLQGATHRRRLFRPRQPVDIEALVERVLANRRARGEVIDRIEALKQHYRALRPWGDFHYPALSELDGYRLWFYRLPLHEVDPFKDLRLPWARVSTDHRYQYLIVIAEDEAALQEIPFPRSHTGGQSLSQVREQLDIQEARLEEIEIERVTLTRWIYSFDQGLAALADSTDLREALDWCEGDREFFSLRCWVPADRVEQLQPLRDLGAAWSLEPATGADNPPTLLRNRRPFDSGSDLIGFFQVPGYHSLDASAAMFLSFSLFFAVILADAGYAAVVGVVLWPLRQRLGRRLRQLGVAMVAAGIGYGVLVGSYFGLTPAPQSLPGQLRVLDINDFDSMIKLSITVGVSHLLLAHCMRLWHLRSSLAALGPLGWMLVISGGFLAWWIYIGAVTGEAAVTAATAAVVFGALGILLFSNPVAVTDWRTLLQRLGAGFTGLYGISRAFSDILSYIRLFALGLASASLAVTFNQLAATAQQTWPGYGLLLAFLVLLIGHGLNFILAIMGGVIHSLRLNLLEFNNWAVEGEGYPFRFFNKREES</sequence>
<evidence type="ECO:0000256" key="8">
    <source>
        <dbReference type="SAM" id="Phobius"/>
    </source>
</evidence>
<comment type="similarity">
    <text evidence="2">Belongs to the V-ATPase 116 kDa subunit family.</text>
</comment>
<dbReference type="PANTHER" id="PTHR11629:SF63">
    <property type="entry name" value="V-TYPE PROTON ATPASE SUBUNIT A"/>
    <property type="match status" value="1"/>
</dbReference>
<feature type="transmembrane region" description="Helical" evidence="8">
    <location>
        <begin position="506"/>
        <end position="527"/>
    </location>
</feature>
<accession>A0A545SZ08</accession>
<keyword evidence="4 8" id="KW-0812">Transmembrane</keyword>
<evidence type="ECO:0000256" key="3">
    <source>
        <dbReference type="ARBA" id="ARBA00022448"/>
    </source>
</evidence>
<dbReference type="Proteomes" id="UP000319732">
    <property type="component" value="Unassembled WGS sequence"/>
</dbReference>
<comment type="subcellular location">
    <subcellularLocation>
        <location evidence="1">Membrane</location>
        <topology evidence="1">Multi-pass membrane protein</topology>
    </subcellularLocation>
</comment>